<dbReference type="Proteomes" id="UP001197114">
    <property type="component" value="Unassembled WGS sequence"/>
</dbReference>
<evidence type="ECO:0008006" key="4">
    <source>
        <dbReference type="Google" id="ProtNLM"/>
    </source>
</evidence>
<sequence length="174" mass="17563">MSCTVALAVAGAMAAVTVGSVFVFGLLPKDDASKDSGGGQEPPAATAPADPSQDDGAGRVPGAYLGKWRGKADASGGTIPLGTFEVTLRQAEPGDRVGTVVQHDLIGNTCTDVLTLKSASAKELVATGKGAKSNGAQCAQTPHTVTLRLDGKALKYTSDDPDAGDPKARLSRID</sequence>
<feature type="region of interest" description="Disordered" evidence="1">
    <location>
        <begin position="32"/>
        <end position="64"/>
    </location>
</feature>
<dbReference type="EMBL" id="WMBF01000120">
    <property type="protein sequence ID" value="MBW5422618.1"/>
    <property type="molecule type" value="Genomic_DNA"/>
</dbReference>
<accession>A0ABS6YMH3</accession>
<protein>
    <recommendedName>
        <fullName evidence="4">Serine/threonine protein kinase</fullName>
    </recommendedName>
</protein>
<name>A0ABS6YMH3_9ACTN</name>
<evidence type="ECO:0000256" key="1">
    <source>
        <dbReference type="SAM" id="MobiDB-lite"/>
    </source>
</evidence>
<evidence type="ECO:0000313" key="2">
    <source>
        <dbReference type="EMBL" id="MBW5422618.1"/>
    </source>
</evidence>
<reference evidence="2 3" key="1">
    <citation type="submission" date="2019-11" db="EMBL/GenBank/DDBJ databases">
        <authorList>
            <person name="Ay H."/>
        </authorList>
    </citation>
    <scope>NUCLEOTIDE SEQUENCE [LARGE SCALE GENOMIC DNA]</scope>
    <source>
        <strain evidence="2 3">BG9H</strain>
    </source>
</reference>
<feature type="compositionally biased region" description="Basic and acidic residues" evidence="1">
    <location>
        <begin position="164"/>
        <end position="174"/>
    </location>
</feature>
<organism evidence="2 3">
    <name type="scientific">Streptomyces anatolicus</name>
    <dbReference type="NCBI Taxonomy" id="2675858"/>
    <lineage>
        <taxon>Bacteria</taxon>
        <taxon>Bacillati</taxon>
        <taxon>Actinomycetota</taxon>
        <taxon>Actinomycetes</taxon>
        <taxon>Kitasatosporales</taxon>
        <taxon>Streptomycetaceae</taxon>
        <taxon>Streptomyces</taxon>
    </lineage>
</organism>
<feature type="region of interest" description="Disordered" evidence="1">
    <location>
        <begin position="152"/>
        <end position="174"/>
    </location>
</feature>
<keyword evidence="3" id="KW-1185">Reference proteome</keyword>
<proteinExistence type="predicted"/>
<evidence type="ECO:0000313" key="3">
    <source>
        <dbReference type="Proteomes" id="UP001197114"/>
    </source>
</evidence>
<gene>
    <name evidence="2" type="ORF">GKQ77_13775</name>
</gene>
<comment type="caution">
    <text evidence="2">The sequence shown here is derived from an EMBL/GenBank/DDBJ whole genome shotgun (WGS) entry which is preliminary data.</text>
</comment>